<dbReference type="RefSeq" id="WP_190763874.1">
    <property type="nucleotide sequence ID" value="NZ_JACXLD010000003.1"/>
</dbReference>
<keyword evidence="7 9" id="KW-0472">Membrane</keyword>
<dbReference type="NCBIfam" id="TIGR00546">
    <property type="entry name" value="lnt"/>
    <property type="match status" value="1"/>
</dbReference>
<feature type="transmembrane region" description="Helical" evidence="9">
    <location>
        <begin position="49"/>
        <end position="66"/>
    </location>
</feature>
<comment type="function">
    <text evidence="9">Catalyzes the phospholipid dependent N-acylation of the N-terminal cysteine of apolipoprotein, the last step in lipoprotein maturation.</text>
</comment>
<evidence type="ECO:0000256" key="8">
    <source>
        <dbReference type="ARBA" id="ARBA00023315"/>
    </source>
</evidence>
<evidence type="ECO:0000256" key="1">
    <source>
        <dbReference type="ARBA" id="ARBA00004651"/>
    </source>
</evidence>
<dbReference type="AlphaFoldDB" id="A0A927C3D3"/>
<dbReference type="PANTHER" id="PTHR38686">
    <property type="entry name" value="APOLIPOPROTEIN N-ACYLTRANSFERASE"/>
    <property type="match status" value="1"/>
</dbReference>
<dbReference type="EMBL" id="JACXLD010000003">
    <property type="protein sequence ID" value="MBD2858730.1"/>
    <property type="molecule type" value="Genomic_DNA"/>
</dbReference>
<gene>
    <name evidence="9 11" type="primary">lnt</name>
    <name evidence="11" type="ORF">IB286_06865</name>
</gene>
<evidence type="ECO:0000256" key="6">
    <source>
        <dbReference type="ARBA" id="ARBA00022989"/>
    </source>
</evidence>
<keyword evidence="12" id="KW-1185">Reference proteome</keyword>
<keyword evidence="3 9" id="KW-1003">Cell membrane</keyword>
<feature type="transmembrane region" description="Helical" evidence="9">
    <location>
        <begin position="151"/>
        <end position="176"/>
    </location>
</feature>
<dbReference type="InterPro" id="IPR004563">
    <property type="entry name" value="Apolipo_AcylTrfase"/>
</dbReference>
<evidence type="ECO:0000256" key="7">
    <source>
        <dbReference type="ARBA" id="ARBA00023136"/>
    </source>
</evidence>
<evidence type="ECO:0000313" key="11">
    <source>
        <dbReference type="EMBL" id="MBD2858730.1"/>
    </source>
</evidence>
<dbReference type="GO" id="GO:0005886">
    <property type="term" value="C:plasma membrane"/>
    <property type="evidence" value="ECO:0007669"/>
    <property type="project" value="UniProtKB-SubCell"/>
</dbReference>
<proteinExistence type="inferred from homology"/>
<keyword evidence="5 9" id="KW-0812">Transmembrane</keyword>
<evidence type="ECO:0000256" key="4">
    <source>
        <dbReference type="ARBA" id="ARBA00022679"/>
    </source>
</evidence>
<dbReference type="SUPFAM" id="SSF56317">
    <property type="entry name" value="Carbon-nitrogen hydrolase"/>
    <property type="match status" value="1"/>
</dbReference>
<dbReference type="Proteomes" id="UP000610558">
    <property type="component" value="Unassembled WGS sequence"/>
</dbReference>
<comment type="catalytic activity">
    <reaction evidence="9">
        <text>N-terminal S-1,2-diacyl-sn-glyceryl-L-cysteinyl-[lipoprotein] + a glycerophospholipid = N-acyl-S-1,2-diacyl-sn-glyceryl-L-cysteinyl-[lipoprotein] + a 2-acyl-sn-glycero-3-phospholipid + H(+)</text>
        <dbReference type="Rhea" id="RHEA:48228"/>
        <dbReference type="Rhea" id="RHEA-COMP:14681"/>
        <dbReference type="Rhea" id="RHEA-COMP:14684"/>
        <dbReference type="ChEBI" id="CHEBI:15378"/>
        <dbReference type="ChEBI" id="CHEBI:136912"/>
        <dbReference type="ChEBI" id="CHEBI:140656"/>
        <dbReference type="ChEBI" id="CHEBI:140657"/>
        <dbReference type="ChEBI" id="CHEBI:140660"/>
        <dbReference type="EC" id="2.3.1.269"/>
    </reaction>
</comment>
<reference evidence="11" key="1">
    <citation type="submission" date="2020-09" db="EMBL/GenBank/DDBJ databases">
        <authorList>
            <person name="Yoon J.-W."/>
        </authorList>
    </citation>
    <scope>NUCLEOTIDE SEQUENCE</scope>
    <source>
        <strain evidence="11">KMU-158</strain>
    </source>
</reference>
<feature type="transmembrane region" description="Helical" evidence="9">
    <location>
        <begin position="113"/>
        <end position="139"/>
    </location>
</feature>
<dbReference type="PANTHER" id="PTHR38686:SF1">
    <property type="entry name" value="APOLIPOPROTEIN N-ACYLTRANSFERASE"/>
    <property type="match status" value="1"/>
</dbReference>
<feature type="transmembrane region" description="Helical" evidence="9">
    <location>
        <begin position="78"/>
        <end position="101"/>
    </location>
</feature>
<dbReference type="InterPro" id="IPR045378">
    <property type="entry name" value="LNT_N"/>
</dbReference>
<keyword evidence="8 9" id="KW-0012">Acyltransferase</keyword>
<dbReference type="GO" id="GO:0016410">
    <property type="term" value="F:N-acyltransferase activity"/>
    <property type="evidence" value="ECO:0007669"/>
    <property type="project" value="UniProtKB-UniRule"/>
</dbReference>
<sequence>MNRLLALLCGAITPLALAPLDWWPLGIVAMAGLAISLRNATAKEAFFRAWLFGFASFATGVSWVFVAMNHFGQVSAPLAIIMTGLFCAGIGLFTGIFGYVYARLIRGQAGIDLLGFAACWMLAEWLRSWVLTGFPWLYLGYGHLNSPLAGWAPVIGVHGLNFIIALCGAALANSLLPQNDGSTKLNRLAPVLACAGLFILGSSLNRIEWTEQSSKSALTIGGVQGNIPQDQKWNYDNYWATLELYDKASEALWPEVDVVIWPEAAIPALYHHAQPFFDYMRERAEANNDALITGVPVKENGIMHNAAMVVSGGEGIYHKQRLVPFGEYVPLGSLIRGLIPFFDLPLSSFSLGAPDQLPLTVKGWQWAPSICYEIVYPDLVANGAKQADILFTISNDAWFGHSLGPDQHMQMAQMRALENGRELIRVTGSGITATVDYRGRILQSIPAFTKDNLIAEVHARSGHTPFTQYGSNPVLLFGGLLFGLRLLAARR</sequence>
<comment type="pathway">
    <text evidence="9">Protein modification; lipoprotein biosynthesis (N-acyl transfer).</text>
</comment>
<evidence type="ECO:0000256" key="9">
    <source>
        <dbReference type="HAMAP-Rule" id="MF_01148"/>
    </source>
</evidence>
<evidence type="ECO:0000256" key="5">
    <source>
        <dbReference type="ARBA" id="ARBA00022692"/>
    </source>
</evidence>
<accession>A0A927C3D3</accession>
<keyword evidence="4 9" id="KW-0808">Transferase</keyword>
<comment type="subcellular location">
    <subcellularLocation>
        <location evidence="1 9">Cell membrane</location>
        <topology evidence="1 9">Multi-pass membrane protein</topology>
    </subcellularLocation>
</comment>
<keyword evidence="6 9" id="KW-1133">Transmembrane helix</keyword>
<evidence type="ECO:0000256" key="2">
    <source>
        <dbReference type="ARBA" id="ARBA00010065"/>
    </source>
</evidence>
<feature type="transmembrane region" description="Helical" evidence="9">
    <location>
        <begin position="188"/>
        <end position="207"/>
    </location>
</feature>
<dbReference type="Gene3D" id="3.60.110.10">
    <property type="entry name" value="Carbon-nitrogen hydrolase"/>
    <property type="match status" value="1"/>
</dbReference>
<dbReference type="Pfam" id="PF00795">
    <property type="entry name" value="CN_hydrolase"/>
    <property type="match status" value="1"/>
</dbReference>
<dbReference type="GO" id="GO:0042158">
    <property type="term" value="P:lipoprotein biosynthetic process"/>
    <property type="evidence" value="ECO:0007669"/>
    <property type="project" value="UniProtKB-UniRule"/>
</dbReference>
<dbReference type="EC" id="2.3.1.269" evidence="9"/>
<evidence type="ECO:0000256" key="3">
    <source>
        <dbReference type="ARBA" id="ARBA00022475"/>
    </source>
</evidence>
<dbReference type="PROSITE" id="PS50263">
    <property type="entry name" value="CN_HYDROLASE"/>
    <property type="match status" value="1"/>
</dbReference>
<feature type="domain" description="CN hydrolase" evidence="10">
    <location>
        <begin position="223"/>
        <end position="459"/>
    </location>
</feature>
<dbReference type="InterPro" id="IPR036526">
    <property type="entry name" value="C-N_Hydrolase_sf"/>
</dbReference>
<comment type="similarity">
    <text evidence="2 9">Belongs to the CN hydrolase family. Apolipoprotein N-acyltransferase subfamily.</text>
</comment>
<protein>
    <recommendedName>
        <fullName evidence="9">Apolipoprotein N-acyltransferase</fullName>
        <shortName evidence="9">ALP N-acyltransferase</shortName>
        <ecNumber evidence="9">2.3.1.269</ecNumber>
    </recommendedName>
</protein>
<comment type="caution">
    <text evidence="11">The sequence shown here is derived from an EMBL/GenBank/DDBJ whole genome shotgun (WGS) entry which is preliminary data.</text>
</comment>
<name>A0A927C3D3_9GAMM</name>
<evidence type="ECO:0000259" key="10">
    <source>
        <dbReference type="PROSITE" id="PS50263"/>
    </source>
</evidence>
<organism evidence="11 12">
    <name type="scientific">Spongiibacter pelagi</name>
    <dbReference type="NCBI Taxonomy" id="2760804"/>
    <lineage>
        <taxon>Bacteria</taxon>
        <taxon>Pseudomonadati</taxon>
        <taxon>Pseudomonadota</taxon>
        <taxon>Gammaproteobacteria</taxon>
        <taxon>Cellvibrionales</taxon>
        <taxon>Spongiibacteraceae</taxon>
        <taxon>Spongiibacter</taxon>
    </lineage>
</organism>
<dbReference type="CDD" id="cd07571">
    <property type="entry name" value="ALP_N-acyl_transferase"/>
    <property type="match status" value="1"/>
</dbReference>
<evidence type="ECO:0000313" key="12">
    <source>
        <dbReference type="Proteomes" id="UP000610558"/>
    </source>
</evidence>
<dbReference type="InterPro" id="IPR003010">
    <property type="entry name" value="C-N_Hydrolase"/>
</dbReference>
<dbReference type="Pfam" id="PF20154">
    <property type="entry name" value="LNT_N"/>
    <property type="match status" value="1"/>
</dbReference>
<dbReference type="HAMAP" id="MF_01148">
    <property type="entry name" value="Lnt"/>
    <property type="match status" value="1"/>
</dbReference>
<comment type="caution">
    <text evidence="9">Lacks conserved residue(s) required for the propagation of feature annotation.</text>
</comment>